<feature type="transmembrane region" description="Helical" evidence="1">
    <location>
        <begin position="151"/>
        <end position="174"/>
    </location>
</feature>
<accession>A0ABY7BP05</accession>
<evidence type="ECO:0000313" key="3">
    <source>
        <dbReference type="Proteomes" id="UP001164909"/>
    </source>
</evidence>
<dbReference type="Proteomes" id="UP001164909">
    <property type="component" value="Chromosome"/>
</dbReference>
<evidence type="ECO:0000313" key="2">
    <source>
        <dbReference type="EMBL" id="WAM33791.1"/>
    </source>
</evidence>
<feature type="transmembrane region" description="Helical" evidence="1">
    <location>
        <begin position="70"/>
        <end position="87"/>
    </location>
</feature>
<organism evidence="2 3">
    <name type="scientific">Caldicellulosiruptor morganii</name>
    <dbReference type="NCBI Taxonomy" id="1387555"/>
    <lineage>
        <taxon>Bacteria</taxon>
        <taxon>Bacillati</taxon>
        <taxon>Bacillota</taxon>
        <taxon>Bacillota incertae sedis</taxon>
        <taxon>Caldicellulosiruptorales</taxon>
        <taxon>Caldicellulosiruptoraceae</taxon>
        <taxon>Caldicellulosiruptor</taxon>
    </lineage>
</organism>
<gene>
    <name evidence="2" type="ORF">OTK00_002333</name>
</gene>
<feature type="transmembrane region" description="Helical" evidence="1">
    <location>
        <begin position="112"/>
        <end position="131"/>
    </location>
</feature>
<keyword evidence="1" id="KW-0472">Membrane</keyword>
<keyword evidence="1" id="KW-1133">Transmembrane helix</keyword>
<dbReference type="EMBL" id="CP113865">
    <property type="protein sequence ID" value="WAM33791.1"/>
    <property type="molecule type" value="Genomic_DNA"/>
</dbReference>
<reference evidence="2" key="1">
    <citation type="submission" date="2022-12" db="EMBL/GenBank/DDBJ databases">
        <authorList>
            <person name="Bing R.G."/>
            <person name="Willard D.J."/>
            <person name="Manesh M.J.H."/>
            <person name="Laemthong T."/>
            <person name="Crosby J.R."/>
            <person name="Kelly R.M."/>
        </authorList>
    </citation>
    <scope>NUCLEOTIDE SEQUENCE</scope>
    <source>
        <strain evidence="2">DSM 8990</strain>
    </source>
</reference>
<name>A0ABY7BP05_9FIRM</name>
<protein>
    <submittedName>
        <fullName evidence="2">Uncharacterized protein</fullName>
    </submittedName>
</protein>
<feature type="transmembrane region" description="Helical" evidence="1">
    <location>
        <begin position="46"/>
        <end position="64"/>
    </location>
</feature>
<feature type="transmembrane region" description="Helical" evidence="1">
    <location>
        <begin position="15"/>
        <end position="34"/>
    </location>
</feature>
<sequence>MYFDLKGGGKVNNSLFVNLLIISVLAYGTGTLFMKKVCKNCFVNNKSWIIILSIIFVGIHFAVFIEFVLFKIWLVLNLVAMMILYYYKKVIEKELFFKNSFKILKSEKKKKFIIVGLMVYIIFSFLINYYTTLIYIPKENINYKFIILIDVFSMFLVEAINIFCFASLISYYYLPKVIIWGENLTKYEGWLIEESEKNYLLKEKFSGKIITIKKDVINQIVIVGEGI</sequence>
<proteinExistence type="predicted"/>
<evidence type="ECO:0000256" key="1">
    <source>
        <dbReference type="SAM" id="Phobius"/>
    </source>
</evidence>
<dbReference type="RefSeq" id="WP_157841000.1">
    <property type="nucleotide sequence ID" value="NZ_CP113865.1"/>
</dbReference>
<keyword evidence="1" id="KW-0812">Transmembrane</keyword>
<keyword evidence="3" id="KW-1185">Reference proteome</keyword>